<keyword evidence="3" id="KW-0238">DNA-binding</keyword>
<dbReference type="PANTHER" id="PTHR30204:SF69">
    <property type="entry name" value="MERR-FAMILY TRANSCRIPTIONAL REGULATOR"/>
    <property type="match status" value="1"/>
</dbReference>
<dbReference type="GO" id="GO:0003700">
    <property type="term" value="F:DNA-binding transcription factor activity"/>
    <property type="evidence" value="ECO:0007669"/>
    <property type="project" value="InterPro"/>
</dbReference>
<organism evidence="6 7">
    <name type="scientific">Enterococcus alcedinis</name>
    <dbReference type="NCBI Taxonomy" id="1274384"/>
    <lineage>
        <taxon>Bacteria</taxon>
        <taxon>Bacillati</taxon>
        <taxon>Bacillota</taxon>
        <taxon>Bacilli</taxon>
        <taxon>Lactobacillales</taxon>
        <taxon>Enterococcaceae</taxon>
        <taxon>Enterococcus</taxon>
    </lineage>
</organism>
<reference evidence="6" key="1">
    <citation type="journal article" date="2014" name="Int. J. Syst. Evol. Microbiol.">
        <title>Complete genome sequence of Corynebacterium casei LMG S-19264T (=DSM 44701T), isolated from a smear-ripened cheese.</title>
        <authorList>
            <consortium name="US DOE Joint Genome Institute (JGI-PGF)"/>
            <person name="Walter F."/>
            <person name="Albersmeier A."/>
            <person name="Kalinowski J."/>
            <person name="Ruckert C."/>
        </authorList>
    </citation>
    <scope>NUCLEOTIDE SEQUENCE</scope>
    <source>
        <strain evidence="6">CCM 8433</strain>
    </source>
</reference>
<evidence type="ECO:0000313" key="6">
    <source>
        <dbReference type="EMBL" id="GGI66013.1"/>
    </source>
</evidence>
<evidence type="ECO:0000256" key="1">
    <source>
        <dbReference type="ARBA" id="ARBA00022491"/>
    </source>
</evidence>
<dbReference type="InterPro" id="IPR047057">
    <property type="entry name" value="MerR_fam"/>
</dbReference>
<dbReference type="CDD" id="cd00592">
    <property type="entry name" value="HTH_MerR-like"/>
    <property type="match status" value="1"/>
</dbReference>
<keyword evidence="7" id="KW-1185">Reference proteome</keyword>
<dbReference type="InterPro" id="IPR000551">
    <property type="entry name" value="MerR-type_HTH_dom"/>
</dbReference>
<dbReference type="SUPFAM" id="SSF46955">
    <property type="entry name" value="Putative DNA-binding domain"/>
    <property type="match status" value="1"/>
</dbReference>
<dbReference type="EMBL" id="BMDT01000007">
    <property type="protein sequence ID" value="GGI66013.1"/>
    <property type="molecule type" value="Genomic_DNA"/>
</dbReference>
<dbReference type="PANTHER" id="PTHR30204">
    <property type="entry name" value="REDOX-CYCLING DRUG-SENSING TRANSCRIPTIONAL ACTIVATOR SOXR"/>
    <property type="match status" value="1"/>
</dbReference>
<name>A0A917JFP1_9ENTE</name>
<evidence type="ECO:0000313" key="7">
    <source>
        <dbReference type="Proteomes" id="UP000622610"/>
    </source>
</evidence>
<keyword evidence="4" id="KW-0804">Transcription</keyword>
<evidence type="ECO:0000256" key="3">
    <source>
        <dbReference type="ARBA" id="ARBA00023125"/>
    </source>
</evidence>
<dbReference type="Proteomes" id="UP000622610">
    <property type="component" value="Unassembled WGS sequence"/>
</dbReference>
<dbReference type="Gene3D" id="1.10.1660.10">
    <property type="match status" value="1"/>
</dbReference>
<proteinExistence type="predicted"/>
<comment type="caution">
    <text evidence="6">The sequence shown here is derived from an EMBL/GenBank/DDBJ whole genome shotgun (WGS) entry which is preliminary data.</text>
</comment>
<dbReference type="PROSITE" id="PS50937">
    <property type="entry name" value="HTH_MERR_2"/>
    <property type="match status" value="1"/>
</dbReference>
<dbReference type="InterPro" id="IPR009061">
    <property type="entry name" value="DNA-bd_dom_put_sf"/>
</dbReference>
<dbReference type="SMART" id="SM00422">
    <property type="entry name" value="HTH_MERR"/>
    <property type="match status" value="1"/>
</dbReference>
<sequence length="139" mass="16169">MIQMNIQETAILTNLTKETIRYYEKVGLLSPQRQTNGYRDYQSKDIKDLHFIRKMKLLNVPLSDIAVLIKLKNQETSFICKKETLRFIDTFSEQLNEQRHLLNTAASIVNQIRDIVETPEGGDEKQVIALLEKFEGEIL</sequence>
<dbReference type="GO" id="GO:0003677">
    <property type="term" value="F:DNA binding"/>
    <property type="evidence" value="ECO:0007669"/>
    <property type="project" value="UniProtKB-KW"/>
</dbReference>
<dbReference type="AlphaFoldDB" id="A0A917JFP1"/>
<evidence type="ECO:0000256" key="2">
    <source>
        <dbReference type="ARBA" id="ARBA00023015"/>
    </source>
</evidence>
<gene>
    <name evidence="6" type="ORF">GCM10011482_16670</name>
</gene>
<feature type="domain" description="HTH merR-type" evidence="5">
    <location>
        <begin position="1"/>
        <end position="71"/>
    </location>
</feature>
<dbReference type="Pfam" id="PF13411">
    <property type="entry name" value="MerR_1"/>
    <property type="match status" value="1"/>
</dbReference>
<protein>
    <submittedName>
        <fullName evidence="6">Transcriptional regulator</fullName>
    </submittedName>
</protein>
<accession>A0A917JFP1</accession>
<keyword evidence="2" id="KW-0805">Transcription regulation</keyword>
<evidence type="ECO:0000259" key="5">
    <source>
        <dbReference type="PROSITE" id="PS50937"/>
    </source>
</evidence>
<reference evidence="6" key="2">
    <citation type="submission" date="2020-09" db="EMBL/GenBank/DDBJ databases">
        <authorList>
            <person name="Sun Q."/>
            <person name="Sedlacek I."/>
        </authorList>
    </citation>
    <scope>NUCLEOTIDE SEQUENCE</scope>
    <source>
        <strain evidence="6">CCM 8433</strain>
    </source>
</reference>
<evidence type="ECO:0000256" key="4">
    <source>
        <dbReference type="ARBA" id="ARBA00023163"/>
    </source>
</evidence>
<keyword evidence="1" id="KW-0678">Repressor</keyword>